<feature type="region of interest" description="Disordered" evidence="22">
    <location>
        <begin position="119"/>
        <end position="140"/>
    </location>
</feature>
<dbReference type="NCBIfam" id="TIGR00482">
    <property type="entry name" value="nicotinate (nicotinamide) nucleotide adenylyltransferase"/>
    <property type="match status" value="1"/>
</dbReference>
<dbReference type="InterPro" id="IPR045094">
    <property type="entry name" value="NMNAT_euk"/>
</dbReference>
<feature type="compositionally biased region" description="Basic and acidic residues" evidence="22">
    <location>
        <begin position="119"/>
        <end position="134"/>
    </location>
</feature>
<dbReference type="Pfam" id="PF01467">
    <property type="entry name" value="CTP_transf_like"/>
    <property type="match status" value="1"/>
</dbReference>
<keyword evidence="23" id="KW-1133">Transmembrane helix</keyword>
<keyword evidence="11" id="KW-0548">Nucleotidyltransferase</keyword>
<dbReference type="GO" id="GO:0005886">
    <property type="term" value="C:plasma membrane"/>
    <property type="evidence" value="ECO:0007669"/>
    <property type="project" value="InterPro"/>
</dbReference>
<comment type="caution">
    <text evidence="25">The sequence shown here is derived from an EMBL/GenBank/DDBJ whole genome shotgun (WGS) entry which is preliminary data.</text>
</comment>
<evidence type="ECO:0000256" key="9">
    <source>
        <dbReference type="ARBA" id="ARBA00022642"/>
    </source>
</evidence>
<evidence type="ECO:0000256" key="17">
    <source>
        <dbReference type="ARBA" id="ARBA00049001"/>
    </source>
</evidence>
<dbReference type="InterPro" id="IPR004821">
    <property type="entry name" value="Cyt_trans-like"/>
</dbReference>
<evidence type="ECO:0000256" key="4">
    <source>
        <dbReference type="ARBA" id="ARBA00005019"/>
    </source>
</evidence>
<dbReference type="EC" id="2.7.7.1" evidence="8"/>
<evidence type="ECO:0000256" key="15">
    <source>
        <dbReference type="ARBA" id="ARBA00023128"/>
    </source>
</evidence>
<comment type="cofactor">
    <cofactor evidence="1">
        <name>Mg(2+)</name>
        <dbReference type="ChEBI" id="CHEBI:18420"/>
    </cofactor>
</comment>
<accession>A0AAD9IDB1</accession>
<comment type="catalytic activity">
    <reaction evidence="17">
        <text>beta-nicotinamide D-ribonucleotide + ATP + H(+) = diphosphate + NAD(+)</text>
        <dbReference type="Rhea" id="RHEA:21360"/>
        <dbReference type="ChEBI" id="CHEBI:14649"/>
        <dbReference type="ChEBI" id="CHEBI:15378"/>
        <dbReference type="ChEBI" id="CHEBI:30616"/>
        <dbReference type="ChEBI" id="CHEBI:33019"/>
        <dbReference type="ChEBI" id="CHEBI:57540"/>
        <dbReference type="EC" id="2.7.7.1"/>
    </reaction>
</comment>
<evidence type="ECO:0000256" key="2">
    <source>
        <dbReference type="ARBA" id="ARBA00004173"/>
    </source>
</evidence>
<evidence type="ECO:0000256" key="11">
    <source>
        <dbReference type="ARBA" id="ARBA00022695"/>
    </source>
</evidence>
<evidence type="ECO:0000256" key="8">
    <source>
        <dbReference type="ARBA" id="ARBA00012390"/>
    </source>
</evidence>
<dbReference type="AlphaFoldDB" id="A0AAD9IDB1"/>
<evidence type="ECO:0000256" key="16">
    <source>
        <dbReference type="ARBA" id="ARBA00048721"/>
    </source>
</evidence>
<evidence type="ECO:0000256" key="5">
    <source>
        <dbReference type="ARBA" id="ARBA00007064"/>
    </source>
</evidence>
<feature type="region of interest" description="Disordered" evidence="22">
    <location>
        <begin position="189"/>
        <end position="261"/>
    </location>
</feature>
<evidence type="ECO:0000259" key="24">
    <source>
        <dbReference type="Pfam" id="PF01467"/>
    </source>
</evidence>
<dbReference type="PANTHER" id="PTHR12039">
    <property type="entry name" value="NICOTINAMIDE MONONUCLEOTIDE ADENYLYLTRANSFERASE"/>
    <property type="match status" value="1"/>
</dbReference>
<gene>
    <name evidence="25" type="ORF">P8C59_008884</name>
</gene>
<evidence type="ECO:0000256" key="3">
    <source>
        <dbReference type="ARBA" id="ARBA00004658"/>
    </source>
</evidence>
<evidence type="ECO:0000256" key="19">
    <source>
        <dbReference type="ARBA" id="ARBA00075132"/>
    </source>
</evidence>
<comment type="function">
    <text evidence="21">Catalyzes the formation of NAD(+) from nicotinamide mononucleotide (NMN) and ATP. Can also use the deamidated form; nicotinic acid mononucleotide (NaMN) as substrate with the same efficiency. Can use triazofurin monophosphate (TrMP) as substrate. Can also use GTP and ITP as nucleotide donors. Also catalyzes the reverse reaction, i.e. the pyrophosphorolytic cleavage of NAD(+). For the pyrophosphorolytic activity, can use NAD(+), NADH, NaAD, nicotinic acid adenine dinucleotide phosphate (NHD), nicotinamide guanine dinucleotide (NGD) as substrates. Fails to cleave phosphorylated dinucleotides NADP(+), NADPH and NaADP(+). Protects against axonal degeneration following injury. May be involved in the maintenance of axonal integrity. Also functions as a stress-response chaperone protein that prevents toxic aggregation of proteins; this function may be independent of its NAD(+) synthesis activity.</text>
</comment>
<dbReference type="GO" id="GO:0000309">
    <property type="term" value="F:nicotinamide-nucleotide adenylyltransferase activity"/>
    <property type="evidence" value="ECO:0007669"/>
    <property type="project" value="UniProtKB-EC"/>
</dbReference>
<keyword evidence="26" id="KW-1185">Reference proteome</keyword>
<comment type="pathway">
    <text evidence="4">Cofactor biosynthesis; NAD(+) biosynthesis; deamido-NAD(+) from nicotinate D-ribonucleotide: step 1/1.</text>
</comment>
<dbReference type="Gene3D" id="3.40.50.620">
    <property type="entry name" value="HUPs"/>
    <property type="match status" value="1"/>
</dbReference>
<comment type="subunit">
    <text evidence="6">Homotetramer.</text>
</comment>
<evidence type="ECO:0000256" key="13">
    <source>
        <dbReference type="ARBA" id="ARBA00022840"/>
    </source>
</evidence>
<keyword evidence="15" id="KW-0496">Mitochondrion</keyword>
<keyword evidence="9" id="KW-0662">Pyridine nucleotide biosynthesis</keyword>
<comment type="similarity">
    <text evidence="5">Belongs to the eukaryotic NMN adenylyltransferase family.</text>
</comment>
<dbReference type="EC" id="2.7.7.18" evidence="7"/>
<comment type="subcellular location">
    <subcellularLocation>
        <location evidence="2">Mitochondrion</location>
    </subcellularLocation>
</comment>
<dbReference type="InterPro" id="IPR005248">
    <property type="entry name" value="NadD/NMNAT"/>
</dbReference>
<dbReference type="InterPro" id="IPR014729">
    <property type="entry name" value="Rossmann-like_a/b/a_fold"/>
</dbReference>
<evidence type="ECO:0000256" key="20">
    <source>
        <dbReference type="ARBA" id="ARBA00079369"/>
    </source>
</evidence>
<evidence type="ECO:0000256" key="22">
    <source>
        <dbReference type="SAM" id="MobiDB-lite"/>
    </source>
</evidence>
<dbReference type="Pfam" id="PF16944">
    <property type="entry name" value="KCH"/>
    <property type="match status" value="2"/>
</dbReference>
<dbReference type="SUPFAM" id="SSF52374">
    <property type="entry name" value="Nucleotidylyl transferase"/>
    <property type="match status" value="1"/>
</dbReference>
<dbReference type="GO" id="GO:0005759">
    <property type="term" value="C:mitochondrial matrix"/>
    <property type="evidence" value="ECO:0007669"/>
    <property type="project" value="UniProtKB-ARBA"/>
</dbReference>
<feature type="compositionally biased region" description="Pro residues" evidence="22">
    <location>
        <begin position="244"/>
        <end position="256"/>
    </location>
</feature>
<dbReference type="GO" id="GO:0004515">
    <property type="term" value="F:nicotinate-nucleotide adenylyltransferase activity"/>
    <property type="evidence" value="ECO:0007669"/>
    <property type="project" value="UniProtKB-EC"/>
</dbReference>
<dbReference type="GO" id="GO:0015079">
    <property type="term" value="F:potassium ion transmembrane transporter activity"/>
    <property type="evidence" value="ECO:0007669"/>
    <property type="project" value="InterPro"/>
</dbReference>
<evidence type="ECO:0000256" key="14">
    <source>
        <dbReference type="ARBA" id="ARBA00023027"/>
    </source>
</evidence>
<keyword evidence="10" id="KW-0808">Transferase</keyword>
<proteinExistence type="inferred from homology"/>
<keyword evidence="14" id="KW-0520">NAD</keyword>
<keyword evidence="13" id="KW-0067">ATP-binding</keyword>
<evidence type="ECO:0000256" key="18">
    <source>
        <dbReference type="ARBA" id="ARBA00074013"/>
    </source>
</evidence>
<keyword evidence="23" id="KW-0472">Membrane</keyword>
<evidence type="ECO:0000256" key="12">
    <source>
        <dbReference type="ARBA" id="ARBA00022741"/>
    </source>
</evidence>
<dbReference type="GO" id="GO:0005524">
    <property type="term" value="F:ATP binding"/>
    <property type="evidence" value="ECO:0007669"/>
    <property type="project" value="UniProtKB-KW"/>
</dbReference>
<reference evidence="25" key="1">
    <citation type="journal article" date="2023" name="Mol. Plant Microbe Interact.">
        <title>Elucidating the Obligate Nature and Biological Capacity of an Invasive Fungal Corn Pathogen.</title>
        <authorList>
            <person name="MacCready J.S."/>
            <person name="Roggenkamp E.M."/>
            <person name="Gdanetz K."/>
            <person name="Chilvers M.I."/>
        </authorList>
    </citation>
    <scope>NUCLEOTIDE SEQUENCE</scope>
    <source>
        <strain evidence="25">PM02</strain>
    </source>
</reference>
<evidence type="ECO:0000256" key="21">
    <source>
        <dbReference type="ARBA" id="ARBA00093425"/>
    </source>
</evidence>
<evidence type="ECO:0000313" key="26">
    <source>
        <dbReference type="Proteomes" id="UP001217918"/>
    </source>
</evidence>
<evidence type="ECO:0000256" key="10">
    <source>
        <dbReference type="ARBA" id="ARBA00022679"/>
    </source>
</evidence>
<feature type="transmembrane region" description="Helical" evidence="23">
    <location>
        <begin position="39"/>
        <end position="63"/>
    </location>
</feature>
<keyword evidence="12" id="KW-0547">Nucleotide-binding</keyword>
<dbReference type="PANTHER" id="PTHR12039:SF0">
    <property type="entry name" value="NICOTINAMIDE-NUCLEOTIDE ADENYLYLTRANSFERASE"/>
    <property type="match status" value="1"/>
</dbReference>
<organism evidence="25 26">
    <name type="scientific">Phyllachora maydis</name>
    <dbReference type="NCBI Taxonomy" id="1825666"/>
    <lineage>
        <taxon>Eukaryota</taxon>
        <taxon>Fungi</taxon>
        <taxon>Dikarya</taxon>
        <taxon>Ascomycota</taxon>
        <taxon>Pezizomycotina</taxon>
        <taxon>Sordariomycetes</taxon>
        <taxon>Sordariomycetidae</taxon>
        <taxon>Phyllachorales</taxon>
        <taxon>Phyllachoraceae</taxon>
        <taxon>Phyllachora</taxon>
    </lineage>
</organism>
<comment type="pathway">
    <text evidence="3">Cofactor biosynthesis; NAD(+) biosynthesis; NAD(+) from nicotinamide D-ribonucleotide: step 1/1.</text>
</comment>
<dbReference type="GO" id="GO:0009435">
    <property type="term" value="P:NAD+ biosynthetic process"/>
    <property type="evidence" value="ECO:0007669"/>
    <property type="project" value="InterPro"/>
</dbReference>
<keyword evidence="23" id="KW-0812">Transmembrane</keyword>
<name>A0AAD9IDB1_9PEZI</name>
<evidence type="ECO:0000256" key="23">
    <source>
        <dbReference type="SAM" id="Phobius"/>
    </source>
</evidence>
<evidence type="ECO:0000256" key="7">
    <source>
        <dbReference type="ARBA" id="ARBA00012389"/>
    </source>
</evidence>
<dbReference type="FunFam" id="3.40.50.620:FF:000221">
    <property type="entry name" value="Nicotinamide/nicotinic acid mononucleotide adenylyltransferase 3"/>
    <property type="match status" value="1"/>
</dbReference>
<feature type="compositionally biased region" description="Low complexity" evidence="22">
    <location>
        <begin position="205"/>
        <end position="243"/>
    </location>
</feature>
<dbReference type="InterPro" id="IPR051182">
    <property type="entry name" value="Euk_NMN_adenylyltrnsfrase"/>
</dbReference>
<evidence type="ECO:0000313" key="25">
    <source>
        <dbReference type="EMBL" id="KAK2074697.1"/>
    </source>
</evidence>
<sequence>MGCLRRRRDFVVQPEQKWDYISLNDFKSSSCWQPFTYGYLWFSLFLSTAVYAVDTFTAVNLLAFNKCFQSWIRVLVCSGPRQVVNALTLYSVYNVKLQINGDTFETSLLNFFDRLEKDQQGNGRRRTEEEEGRGRSSPCSFGYLGPTSSCTIIRFQTRKTGGSKVHHQRVAAPRLVSFISYVCRPGSRRVAGSRKMGSQDQQTDASSSSVSAPNAPNAPNAPSAPSASATSPAAMTTSSMAAAPRPPASSPPPAAAVPPYRFPHDKLRRRLNKPEKTPMVLVACGSFSPITFLHLRMFEMALDYVRHEKPEFEVVAGYLSPVSDAYGKVGLAPSSHRVNMCRAAVQHSPWIMVDPFEAENRDEKGDPVYVPTARVLRHFDHEINTVLGGIEGADGKRKRARISLLAGADVALSMGEPGLWSPTDLDIILGTYGAFIVERSGTDVHEALATLRQYEDNIWIVRFGSPSDLSSTKVRLFIKKDLSVRYLIPDPVLEYIEQHGLFRDRPVEFGHAVSATSPGEAAQAV</sequence>
<evidence type="ECO:0000256" key="6">
    <source>
        <dbReference type="ARBA" id="ARBA00011881"/>
    </source>
</evidence>
<protein>
    <recommendedName>
        <fullName evidence="18">Nicotinamide/nicotinic acid mononucleotide adenylyltransferase 3</fullName>
        <ecNumber evidence="8">2.7.7.1</ecNumber>
        <ecNumber evidence="7">2.7.7.18</ecNumber>
    </recommendedName>
    <alternativeName>
        <fullName evidence="19">Nicotinamide-nucleotide adenylyltransferase 3</fullName>
    </alternativeName>
    <alternativeName>
        <fullName evidence="20">Nicotinate-nucleotide adenylyltransferase 3</fullName>
    </alternativeName>
</protein>
<dbReference type="CDD" id="cd09286">
    <property type="entry name" value="NMNAT_Eukarya"/>
    <property type="match status" value="1"/>
</dbReference>
<feature type="domain" description="Cytidyltransferase-like" evidence="24">
    <location>
        <begin position="282"/>
        <end position="475"/>
    </location>
</feature>
<dbReference type="Proteomes" id="UP001217918">
    <property type="component" value="Unassembled WGS sequence"/>
</dbReference>
<comment type="catalytic activity">
    <reaction evidence="16">
        <text>nicotinate beta-D-ribonucleotide + ATP + H(+) = deamido-NAD(+) + diphosphate</text>
        <dbReference type="Rhea" id="RHEA:22860"/>
        <dbReference type="ChEBI" id="CHEBI:15378"/>
        <dbReference type="ChEBI" id="CHEBI:30616"/>
        <dbReference type="ChEBI" id="CHEBI:33019"/>
        <dbReference type="ChEBI" id="CHEBI:57502"/>
        <dbReference type="ChEBI" id="CHEBI:58437"/>
        <dbReference type="EC" id="2.7.7.18"/>
    </reaction>
</comment>
<dbReference type="InterPro" id="IPR031606">
    <property type="entry name" value="Kch1/2"/>
</dbReference>
<dbReference type="EMBL" id="JAQQPM010000008">
    <property type="protein sequence ID" value="KAK2074697.1"/>
    <property type="molecule type" value="Genomic_DNA"/>
</dbReference>
<evidence type="ECO:0000256" key="1">
    <source>
        <dbReference type="ARBA" id="ARBA00001946"/>
    </source>
</evidence>